<evidence type="ECO:0000256" key="3">
    <source>
        <dbReference type="ARBA" id="ARBA00022741"/>
    </source>
</evidence>
<dbReference type="PANTHER" id="PTHR24346">
    <property type="entry name" value="MAP/MICROTUBULE AFFINITY-REGULATING KINASE"/>
    <property type="match status" value="1"/>
</dbReference>
<dbReference type="InterPro" id="IPR011009">
    <property type="entry name" value="Kinase-like_dom_sf"/>
</dbReference>
<evidence type="ECO:0000256" key="7">
    <source>
        <dbReference type="RuleBase" id="RU000304"/>
    </source>
</evidence>
<dbReference type="PANTHER" id="PTHR24346:SF82">
    <property type="entry name" value="KP78A-RELATED"/>
    <property type="match status" value="1"/>
</dbReference>
<dbReference type="GO" id="GO:0004674">
    <property type="term" value="F:protein serine/threonine kinase activity"/>
    <property type="evidence" value="ECO:0007669"/>
    <property type="project" value="UniProtKB-KW"/>
</dbReference>
<keyword evidence="5 6" id="KW-0067">ATP-binding</keyword>
<dbReference type="Proteomes" id="UP000604046">
    <property type="component" value="Unassembled WGS sequence"/>
</dbReference>
<dbReference type="Pfam" id="PF00069">
    <property type="entry name" value="Pkinase"/>
    <property type="match status" value="1"/>
</dbReference>
<dbReference type="OrthoDB" id="10252354at2759"/>
<dbReference type="GO" id="GO:0035556">
    <property type="term" value="P:intracellular signal transduction"/>
    <property type="evidence" value="ECO:0007669"/>
    <property type="project" value="TreeGrafter"/>
</dbReference>
<accession>A0A812LTH8</accession>
<gene>
    <name evidence="9" type="primary">ssp2</name>
    <name evidence="9" type="ORF">SNAT2548_LOCUS11589</name>
</gene>
<evidence type="ECO:0000313" key="10">
    <source>
        <dbReference type="Proteomes" id="UP000604046"/>
    </source>
</evidence>
<keyword evidence="2" id="KW-0808">Transferase</keyword>
<dbReference type="GO" id="GO:0005524">
    <property type="term" value="F:ATP binding"/>
    <property type="evidence" value="ECO:0007669"/>
    <property type="project" value="UniProtKB-UniRule"/>
</dbReference>
<evidence type="ECO:0000256" key="6">
    <source>
        <dbReference type="PROSITE-ProRule" id="PRU10141"/>
    </source>
</evidence>
<evidence type="ECO:0000259" key="8">
    <source>
        <dbReference type="PROSITE" id="PS50011"/>
    </source>
</evidence>
<evidence type="ECO:0000256" key="5">
    <source>
        <dbReference type="ARBA" id="ARBA00022840"/>
    </source>
</evidence>
<dbReference type="InterPro" id="IPR000719">
    <property type="entry name" value="Prot_kinase_dom"/>
</dbReference>
<keyword evidence="4" id="KW-0418">Kinase</keyword>
<dbReference type="InterPro" id="IPR008271">
    <property type="entry name" value="Ser/Thr_kinase_AS"/>
</dbReference>
<dbReference type="SUPFAM" id="SSF56112">
    <property type="entry name" value="Protein kinase-like (PK-like)"/>
    <property type="match status" value="1"/>
</dbReference>
<dbReference type="SMART" id="SM00220">
    <property type="entry name" value="S_TKc"/>
    <property type="match status" value="1"/>
</dbReference>
<dbReference type="PROSITE" id="PS00107">
    <property type="entry name" value="PROTEIN_KINASE_ATP"/>
    <property type="match status" value="1"/>
</dbReference>
<feature type="binding site" evidence="6">
    <location>
        <position position="71"/>
    </location>
    <ligand>
        <name>ATP</name>
        <dbReference type="ChEBI" id="CHEBI:30616"/>
    </ligand>
</feature>
<keyword evidence="1 7" id="KW-0723">Serine/threonine-protein kinase</keyword>
<name>A0A812LTH8_9DINO</name>
<dbReference type="PROSITE" id="PS00108">
    <property type="entry name" value="PROTEIN_KINASE_ST"/>
    <property type="match status" value="1"/>
</dbReference>
<evidence type="ECO:0000256" key="2">
    <source>
        <dbReference type="ARBA" id="ARBA00022679"/>
    </source>
</evidence>
<reference evidence="9" key="1">
    <citation type="submission" date="2021-02" db="EMBL/GenBank/DDBJ databases">
        <authorList>
            <person name="Dougan E. K."/>
            <person name="Rhodes N."/>
            <person name="Thang M."/>
            <person name="Chan C."/>
        </authorList>
    </citation>
    <scope>NUCLEOTIDE SEQUENCE</scope>
</reference>
<dbReference type="InterPro" id="IPR017441">
    <property type="entry name" value="Protein_kinase_ATP_BS"/>
</dbReference>
<dbReference type="PROSITE" id="PS50011">
    <property type="entry name" value="PROTEIN_KINASE_DOM"/>
    <property type="match status" value="1"/>
</dbReference>
<evidence type="ECO:0000256" key="1">
    <source>
        <dbReference type="ARBA" id="ARBA00022527"/>
    </source>
</evidence>
<keyword evidence="3 6" id="KW-0547">Nucleotide-binding</keyword>
<keyword evidence="10" id="KW-1185">Reference proteome</keyword>
<dbReference type="GO" id="GO:0005737">
    <property type="term" value="C:cytoplasm"/>
    <property type="evidence" value="ECO:0007669"/>
    <property type="project" value="TreeGrafter"/>
</dbReference>
<organism evidence="9 10">
    <name type="scientific">Symbiodinium natans</name>
    <dbReference type="NCBI Taxonomy" id="878477"/>
    <lineage>
        <taxon>Eukaryota</taxon>
        <taxon>Sar</taxon>
        <taxon>Alveolata</taxon>
        <taxon>Dinophyceae</taxon>
        <taxon>Suessiales</taxon>
        <taxon>Symbiodiniaceae</taxon>
        <taxon>Symbiodinium</taxon>
    </lineage>
</organism>
<evidence type="ECO:0000313" key="9">
    <source>
        <dbReference type="EMBL" id="CAE7245543.1"/>
    </source>
</evidence>
<dbReference type="Gene3D" id="1.10.510.10">
    <property type="entry name" value="Transferase(Phosphotransferase) domain 1"/>
    <property type="match status" value="1"/>
</dbReference>
<protein>
    <submittedName>
        <fullName evidence="9">Ssp2 protein</fullName>
    </submittedName>
</protein>
<comment type="similarity">
    <text evidence="7">Belongs to the protein kinase superfamily.</text>
</comment>
<comment type="caution">
    <text evidence="9">The sequence shown here is derived from an EMBL/GenBank/DDBJ whole genome shotgun (WGS) entry which is preliminary data.</text>
</comment>
<evidence type="ECO:0000256" key="4">
    <source>
        <dbReference type="ARBA" id="ARBA00022777"/>
    </source>
</evidence>
<dbReference type="AlphaFoldDB" id="A0A812LTH8"/>
<feature type="domain" description="Protein kinase" evidence="8">
    <location>
        <begin position="42"/>
        <end position="299"/>
    </location>
</feature>
<sequence length="352" mass="38943">MPGLLQRRKSGKPANLTLTVETKSNSYDGFNHAICHEVEERYVLLEKIGRGSSGQVFRARRKEDDMQVALKFMSATSTDVVVSRRAEFEILGRLSHPNIVKALEFFCSDCTAVLALSYHAGGTLCRAVRDSTDSRLSETAAQLLFYQLMSAVSYLHEHRIVHRDVKADNVLVSPDLMDLHLVDFNTARPLLEGGSLTMTGTTEYAAPEVLNGESPSEQHDVWGAGLCLHLMLIGSLPHRISGYPSLTTFAAAVCAAPVLCQSVQWEAISPECQDVVKRCLAITKHARPSAPLVLTMPWLNQLAEPLVQRRLSTYAASLTSDDEPWQMLDSPISAPRLRTQPAQRQAEYAVWL</sequence>
<dbReference type="EMBL" id="CAJNDS010001055">
    <property type="protein sequence ID" value="CAE7245543.1"/>
    <property type="molecule type" value="Genomic_DNA"/>
</dbReference>
<proteinExistence type="inferred from homology"/>